<dbReference type="Proteomes" id="UP001500218">
    <property type="component" value="Unassembled WGS sequence"/>
</dbReference>
<reference evidence="2" key="1">
    <citation type="journal article" date="2019" name="Int. J. Syst. Evol. Microbiol.">
        <title>The Global Catalogue of Microorganisms (GCM) 10K type strain sequencing project: providing services to taxonomists for standard genome sequencing and annotation.</title>
        <authorList>
            <consortium name="The Broad Institute Genomics Platform"/>
            <consortium name="The Broad Institute Genome Sequencing Center for Infectious Disease"/>
            <person name="Wu L."/>
            <person name="Ma J."/>
        </authorList>
    </citation>
    <scope>NUCLEOTIDE SEQUENCE [LARGE SCALE GENOMIC DNA]</scope>
    <source>
        <strain evidence="2">JCM 13250</strain>
    </source>
</reference>
<evidence type="ECO:0000313" key="2">
    <source>
        <dbReference type="Proteomes" id="UP001500218"/>
    </source>
</evidence>
<organism evidence="1 2">
    <name type="scientific">Luedemannella flava</name>
    <dbReference type="NCBI Taxonomy" id="349316"/>
    <lineage>
        <taxon>Bacteria</taxon>
        <taxon>Bacillati</taxon>
        <taxon>Actinomycetota</taxon>
        <taxon>Actinomycetes</taxon>
        <taxon>Micromonosporales</taxon>
        <taxon>Micromonosporaceae</taxon>
        <taxon>Luedemannella</taxon>
    </lineage>
</organism>
<comment type="caution">
    <text evidence="1">The sequence shown here is derived from an EMBL/GenBank/DDBJ whole genome shotgun (WGS) entry which is preliminary data.</text>
</comment>
<accession>A0ABP4Z3N9</accession>
<dbReference type="InterPro" id="IPR011991">
    <property type="entry name" value="ArsR-like_HTH"/>
</dbReference>
<dbReference type="CDD" id="cd05403">
    <property type="entry name" value="NT_KNTase_like"/>
    <property type="match status" value="1"/>
</dbReference>
<dbReference type="SUPFAM" id="SSF46785">
    <property type="entry name" value="Winged helix' DNA-binding domain"/>
    <property type="match status" value="1"/>
</dbReference>
<evidence type="ECO:0000313" key="1">
    <source>
        <dbReference type="EMBL" id="GAA1835223.1"/>
    </source>
</evidence>
<proteinExistence type="predicted"/>
<dbReference type="EMBL" id="BAAALT010000288">
    <property type="protein sequence ID" value="GAA1835223.1"/>
    <property type="molecule type" value="Genomic_DNA"/>
</dbReference>
<keyword evidence="2" id="KW-1185">Reference proteome</keyword>
<protein>
    <submittedName>
        <fullName evidence="1">ArsR family transcriptional regulator</fullName>
    </submittedName>
</protein>
<dbReference type="RefSeq" id="WP_344140156.1">
    <property type="nucleotide sequence ID" value="NZ_BAAALT010000288.1"/>
</dbReference>
<dbReference type="InterPro" id="IPR036388">
    <property type="entry name" value="WH-like_DNA-bd_sf"/>
</dbReference>
<dbReference type="InterPro" id="IPR036390">
    <property type="entry name" value="WH_DNA-bd_sf"/>
</dbReference>
<gene>
    <name evidence="1" type="ORF">GCM10009682_61790</name>
</gene>
<name>A0ABP4Z3N9_9ACTN</name>
<dbReference type="Gene3D" id="1.10.10.10">
    <property type="entry name" value="Winged helix-like DNA-binding domain superfamily/Winged helix DNA-binding domain"/>
    <property type="match status" value="1"/>
</dbReference>
<dbReference type="CDD" id="cd00090">
    <property type="entry name" value="HTH_ARSR"/>
    <property type="match status" value="1"/>
</dbReference>
<sequence>MQDLQGTIHPVQLSSALFPLLRSQLVGELLTWLYLRTDESFSVVELSRHFGTSQPTMSREADRLVSAGLVLEQRRGNMRLLRANLDTPLARPLTELLVLTYGPAVVLGELLATVDGVREALIYGSWAARYSGEAGPVPRDVDVLVVGSADEDVLFDAARAAERRLGREVNVRQVSVATWESTDDNPFLASVRGRPTVQLELRRESS</sequence>